<comment type="caution">
    <text evidence="13">Lacks conserved residue(s) required for the propagation of feature annotation.</text>
</comment>
<reference evidence="20" key="1">
    <citation type="submission" date="2020-12" db="UniProtKB">
        <authorList>
            <consortium name="WormBaseParasite"/>
        </authorList>
    </citation>
    <scope>IDENTIFICATION</scope>
    <source>
        <strain evidence="20">MHco3</strain>
    </source>
</reference>
<keyword evidence="5 14" id="KW-0479">Metal-binding</keyword>
<dbReference type="PANTHER" id="PTHR10127">
    <property type="entry name" value="DISCOIDIN, CUB, EGF, LAMININ , AND ZINC METALLOPROTEASE DOMAIN CONTAINING"/>
    <property type="match status" value="1"/>
</dbReference>
<feature type="chain" id="PRO_5029932558" description="Zinc metalloproteinase" evidence="12 15">
    <location>
        <begin position="21"/>
        <end position="492"/>
    </location>
</feature>
<protein>
    <recommendedName>
        <fullName evidence="12">Zinc metalloproteinase</fullName>
    </recommendedName>
</protein>
<feature type="domain" description="Peptidase M12A" evidence="18">
    <location>
        <begin position="131"/>
        <end position="330"/>
    </location>
</feature>
<dbReference type="PROSITE" id="PS51864">
    <property type="entry name" value="ASTACIN"/>
    <property type="match status" value="1"/>
</dbReference>
<evidence type="ECO:0000256" key="7">
    <source>
        <dbReference type="ARBA" id="ARBA00022801"/>
    </source>
</evidence>
<dbReference type="InterPro" id="IPR006026">
    <property type="entry name" value="Peptidase_Metallo"/>
</dbReference>
<evidence type="ECO:0000256" key="16">
    <source>
        <dbReference type="SAM" id="MobiDB-lite"/>
    </source>
</evidence>
<dbReference type="Pfam" id="PF01400">
    <property type="entry name" value="Astacin"/>
    <property type="match status" value="1"/>
</dbReference>
<dbReference type="Proteomes" id="UP000025227">
    <property type="component" value="Unplaced"/>
</dbReference>
<dbReference type="SMART" id="SM00042">
    <property type="entry name" value="CUB"/>
    <property type="match status" value="1"/>
</dbReference>
<feature type="binding site" evidence="14">
    <location>
        <position position="235"/>
    </location>
    <ligand>
        <name>Zn(2+)</name>
        <dbReference type="ChEBI" id="CHEBI:29105"/>
        <note>catalytic</note>
    </ligand>
</feature>
<feature type="binding site" evidence="14">
    <location>
        <position position="225"/>
    </location>
    <ligand>
        <name>Zn(2+)</name>
        <dbReference type="ChEBI" id="CHEBI:29105"/>
        <note>catalytic</note>
    </ligand>
</feature>
<dbReference type="GO" id="GO:0008270">
    <property type="term" value="F:zinc ion binding"/>
    <property type="evidence" value="ECO:0007669"/>
    <property type="project" value="UniProtKB-UniRule"/>
</dbReference>
<dbReference type="InterPro" id="IPR034035">
    <property type="entry name" value="Astacin-like_dom"/>
</dbReference>
<feature type="binding site" evidence="14">
    <location>
        <position position="229"/>
    </location>
    <ligand>
        <name>Zn(2+)</name>
        <dbReference type="ChEBI" id="CHEBI:29105"/>
        <note>catalytic</note>
    </ligand>
</feature>
<keyword evidence="8 14" id="KW-0862">Zinc</keyword>
<dbReference type="GO" id="GO:0018996">
    <property type="term" value="P:molting cycle, collagen and cuticulin-based cuticle"/>
    <property type="evidence" value="ECO:0007669"/>
    <property type="project" value="InterPro"/>
</dbReference>
<evidence type="ECO:0000256" key="3">
    <source>
        <dbReference type="ARBA" id="ARBA00022536"/>
    </source>
</evidence>
<dbReference type="SUPFAM" id="SSF55486">
    <property type="entry name" value="Metalloproteases ('zincins'), catalytic domain"/>
    <property type="match status" value="1"/>
</dbReference>
<keyword evidence="10" id="KW-1015">Disulfide bond</keyword>
<evidence type="ECO:0000256" key="5">
    <source>
        <dbReference type="ARBA" id="ARBA00022723"/>
    </source>
</evidence>
<keyword evidence="6 12" id="KW-0732">Signal</keyword>
<dbReference type="InterPro" id="IPR000859">
    <property type="entry name" value="CUB_dom"/>
</dbReference>
<dbReference type="GO" id="GO:0006508">
    <property type="term" value="P:proteolysis"/>
    <property type="evidence" value="ECO:0007669"/>
    <property type="project" value="UniProtKB-KW"/>
</dbReference>
<evidence type="ECO:0000256" key="15">
    <source>
        <dbReference type="RuleBase" id="RU361183"/>
    </source>
</evidence>
<evidence type="ECO:0000313" key="19">
    <source>
        <dbReference type="Proteomes" id="UP000025227"/>
    </source>
</evidence>
<keyword evidence="7 14" id="KW-0378">Hydrolase</keyword>
<keyword evidence="9 14" id="KW-0482">Metalloprotease</keyword>
<dbReference type="CDD" id="cd04280">
    <property type="entry name" value="ZnMc_astacin_like"/>
    <property type="match status" value="1"/>
</dbReference>
<keyword evidence="2 12" id="KW-0964">Secreted</keyword>
<dbReference type="InterPro" id="IPR024079">
    <property type="entry name" value="MetalloPept_cat_dom_sf"/>
</dbReference>
<comment type="cofactor">
    <cofactor evidence="14 15">
        <name>Zn(2+)</name>
        <dbReference type="ChEBI" id="CHEBI:29105"/>
    </cofactor>
    <text evidence="14 15">Binds 1 zinc ion per subunit.</text>
</comment>
<evidence type="ECO:0000256" key="8">
    <source>
        <dbReference type="ARBA" id="ARBA00022833"/>
    </source>
</evidence>
<feature type="signal peptide" evidence="12 15">
    <location>
        <begin position="1"/>
        <end position="20"/>
    </location>
</feature>
<evidence type="ECO:0000256" key="2">
    <source>
        <dbReference type="ARBA" id="ARBA00022525"/>
    </source>
</evidence>
<evidence type="ECO:0000256" key="9">
    <source>
        <dbReference type="ARBA" id="ARBA00023049"/>
    </source>
</evidence>
<dbReference type="SUPFAM" id="SSF49854">
    <property type="entry name" value="Spermadhesin, CUB domain"/>
    <property type="match status" value="1"/>
</dbReference>
<proteinExistence type="predicted"/>
<dbReference type="OMA" id="FESDIML"/>
<keyword evidence="3" id="KW-0245">EGF-like domain</keyword>
<keyword evidence="19" id="KW-1185">Reference proteome</keyword>
<dbReference type="AlphaFoldDB" id="A0A7I4YR29"/>
<evidence type="ECO:0000256" key="6">
    <source>
        <dbReference type="ARBA" id="ARBA00022729"/>
    </source>
</evidence>
<accession>A0A7I4YR29</accession>
<organism evidence="19 20">
    <name type="scientific">Haemonchus contortus</name>
    <name type="common">Barber pole worm</name>
    <dbReference type="NCBI Taxonomy" id="6289"/>
    <lineage>
        <taxon>Eukaryota</taxon>
        <taxon>Metazoa</taxon>
        <taxon>Ecdysozoa</taxon>
        <taxon>Nematoda</taxon>
        <taxon>Chromadorea</taxon>
        <taxon>Rhabditida</taxon>
        <taxon>Rhabditina</taxon>
        <taxon>Rhabditomorpha</taxon>
        <taxon>Strongyloidea</taxon>
        <taxon>Trichostrongylidae</taxon>
        <taxon>Haemonchus</taxon>
    </lineage>
</organism>
<dbReference type="GO" id="GO:0004222">
    <property type="term" value="F:metalloendopeptidase activity"/>
    <property type="evidence" value="ECO:0007669"/>
    <property type="project" value="UniProtKB-UniRule"/>
</dbReference>
<feature type="active site" evidence="14">
    <location>
        <position position="226"/>
    </location>
</feature>
<evidence type="ECO:0000256" key="14">
    <source>
        <dbReference type="PROSITE-ProRule" id="PRU01211"/>
    </source>
</evidence>
<dbReference type="Gene3D" id="3.40.390.10">
    <property type="entry name" value="Collagenase (Catalytic Domain)"/>
    <property type="match status" value="1"/>
</dbReference>
<feature type="domain" description="CUB" evidence="17">
    <location>
        <begin position="377"/>
        <end position="454"/>
    </location>
</feature>
<evidence type="ECO:0000256" key="12">
    <source>
        <dbReference type="PIRNR" id="PIRNR036365"/>
    </source>
</evidence>
<dbReference type="OrthoDB" id="5866228at2759"/>
<evidence type="ECO:0000313" key="20">
    <source>
        <dbReference type="WBParaSite" id="HCON_00133585-00001"/>
    </source>
</evidence>
<dbReference type="PRINTS" id="PR00480">
    <property type="entry name" value="ASTACIN"/>
</dbReference>
<dbReference type="FunFam" id="3.40.390.10:FF:000028">
    <property type="entry name" value="Zinc metalloproteinase"/>
    <property type="match status" value="1"/>
</dbReference>
<name>A0A7I4YR29_HAECO</name>
<keyword evidence="4 14" id="KW-0645">Protease</keyword>
<evidence type="ECO:0000256" key="11">
    <source>
        <dbReference type="ARBA" id="ARBA00023180"/>
    </source>
</evidence>
<dbReference type="PIRSF" id="PIRSF036365">
    <property type="entry name" value="Astacin_nematoda"/>
    <property type="match status" value="1"/>
</dbReference>
<evidence type="ECO:0000256" key="10">
    <source>
        <dbReference type="ARBA" id="ARBA00023157"/>
    </source>
</evidence>
<dbReference type="InterPro" id="IPR017050">
    <property type="entry name" value="Metallopeptidase_nem"/>
</dbReference>
<evidence type="ECO:0000259" key="17">
    <source>
        <dbReference type="PROSITE" id="PS01180"/>
    </source>
</evidence>
<evidence type="ECO:0000259" key="18">
    <source>
        <dbReference type="PROSITE" id="PS51864"/>
    </source>
</evidence>
<dbReference type="PANTHER" id="PTHR10127:SF875">
    <property type="entry name" value="ZINC METALLOPROTEINASE NAS-28"/>
    <property type="match status" value="1"/>
</dbReference>
<dbReference type="InterPro" id="IPR035914">
    <property type="entry name" value="Sperma_CUB_dom_sf"/>
</dbReference>
<evidence type="ECO:0000256" key="1">
    <source>
        <dbReference type="ARBA" id="ARBA00004613"/>
    </source>
</evidence>
<feature type="region of interest" description="Disordered" evidence="16">
    <location>
        <begin position="64"/>
        <end position="83"/>
    </location>
</feature>
<dbReference type="SMART" id="SM00235">
    <property type="entry name" value="ZnMc"/>
    <property type="match status" value="1"/>
</dbReference>
<sequence length="492" mass="55019">RRSTMLLPLLVLWLLMYCKAAPMSGSDEEMKRKLLHPNSSDTFENRKRVKDILGSLNLRVQKLHRAGAGKGPSTTPIPTPDLGPKNNFTDLTSEAHPEIADWMFEGDIALTPEQAEALVRGGNEGSSRKKRGFQTNPAFFWNPSSAIYYTIDSSLPSSYVTLIRQAIQFWTTHTCLRFQENANGMNRLRFFHGTGCWSYIGKQYSWTSQDISIGSGCNTLGTVTHEIGHALGFYHTQSRYDRDSYIRVNLNNVGTSQQYNFDKQTPATENHFGLPYDYGSVMQYDGYAFAVNPNIHTIQTLKPEYQNTLGQREQPAFSDVRMMNWLYNCSSLCVNTPVPACRSPGFANPRNCYECICPRMFAGSTCQDLPTGTAPNCNGKVVEATSTSWTTLNGVAGNPNSYSTLSTPTDCYWHISAPAGRKIQIRLSSPPSNCMEGCPWQAIEINLGNFDLYGIIVCCSSSQVYTSVDNLIGIRGRIRYNQLKFGLDYRIV</sequence>
<dbReference type="PROSITE" id="PS01180">
    <property type="entry name" value="CUB"/>
    <property type="match status" value="1"/>
</dbReference>
<dbReference type="WBParaSite" id="HCON_00133585-00001">
    <property type="protein sequence ID" value="HCON_00133585-00001"/>
    <property type="gene ID" value="HCON_00133585"/>
</dbReference>
<dbReference type="GO" id="GO:0005576">
    <property type="term" value="C:extracellular region"/>
    <property type="evidence" value="ECO:0007669"/>
    <property type="project" value="UniProtKB-SubCell"/>
</dbReference>
<dbReference type="InterPro" id="IPR001506">
    <property type="entry name" value="Peptidase_M12A"/>
</dbReference>
<comment type="subcellular location">
    <subcellularLocation>
        <location evidence="1 12">Secreted</location>
    </subcellularLocation>
</comment>
<evidence type="ECO:0000256" key="13">
    <source>
        <dbReference type="PROSITE-ProRule" id="PRU00059"/>
    </source>
</evidence>
<keyword evidence="11" id="KW-0325">Glycoprotein</keyword>
<evidence type="ECO:0000256" key="4">
    <source>
        <dbReference type="ARBA" id="ARBA00022670"/>
    </source>
</evidence>